<proteinExistence type="predicted"/>
<comment type="caution">
    <text evidence="1">The sequence shown here is derived from an EMBL/GenBank/DDBJ whole genome shotgun (WGS) entry which is preliminary data.</text>
</comment>
<name>A0ABV1ITV1_9FIRM</name>
<sequence>MPFNENDDINDELEKYYNTSMKQYMDSLQYCMDSYCHVASTELGQLDNAYGNLDFMISNKSIRQSAYDDIFDKMRNIVYQFRSEAYHFNLLQNNKGNFAVCALKVSELNQKYFISEEENIHGYVNTLIYQNVFDEVDKSLEKFRCKIYRIKYVEPKREPTSGKMLYFGEDEK</sequence>
<protein>
    <submittedName>
        <fullName evidence="1">Uncharacterized protein</fullName>
    </submittedName>
</protein>
<gene>
    <name evidence="1" type="ORF">AAAU51_05600</name>
</gene>
<evidence type="ECO:0000313" key="1">
    <source>
        <dbReference type="EMBL" id="MEQ2710647.1"/>
    </source>
</evidence>
<dbReference type="RefSeq" id="WP_173320232.1">
    <property type="nucleotide sequence ID" value="NZ_JBBNIN010000006.1"/>
</dbReference>
<dbReference type="Proteomes" id="UP001482154">
    <property type="component" value="Unassembled WGS sequence"/>
</dbReference>
<dbReference type="EMBL" id="JBBNIN010000006">
    <property type="protein sequence ID" value="MEQ2710647.1"/>
    <property type="molecule type" value="Genomic_DNA"/>
</dbReference>
<evidence type="ECO:0000313" key="2">
    <source>
        <dbReference type="Proteomes" id="UP001482154"/>
    </source>
</evidence>
<keyword evidence="2" id="KW-1185">Reference proteome</keyword>
<organism evidence="1 2">
    <name type="scientific">Anaerostipes amylophilus</name>
    <dbReference type="NCBI Taxonomy" id="2981779"/>
    <lineage>
        <taxon>Bacteria</taxon>
        <taxon>Bacillati</taxon>
        <taxon>Bacillota</taxon>
        <taxon>Clostridia</taxon>
        <taxon>Lachnospirales</taxon>
        <taxon>Lachnospiraceae</taxon>
        <taxon>Anaerostipes</taxon>
    </lineage>
</organism>
<accession>A0ABV1ITV1</accession>
<reference evidence="1 2" key="1">
    <citation type="submission" date="2024-04" db="EMBL/GenBank/DDBJ databases">
        <title>Human intestinal bacterial collection.</title>
        <authorList>
            <person name="Pauvert C."/>
            <person name="Hitch T.C.A."/>
            <person name="Clavel T."/>
        </authorList>
    </citation>
    <scope>NUCLEOTIDE SEQUENCE [LARGE SCALE GENOMIC DNA]</scope>
    <source>
        <strain evidence="1 2">CLA-AA-H249</strain>
    </source>
</reference>